<keyword evidence="8 16" id="KW-0812">Transmembrane</keyword>
<dbReference type="EC" id="2.7.10.2" evidence="4"/>
<evidence type="ECO:0000259" key="17">
    <source>
        <dbReference type="Pfam" id="PF02706"/>
    </source>
</evidence>
<dbReference type="Pfam" id="PF13807">
    <property type="entry name" value="GNVR"/>
    <property type="match status" value="1"/>
</dbReference>
<dbReference type="HOGENOM" id="CLU_009912_6_0_10"/>
<dbReference type="FunFam" id="3.40.50.300:FF:000527">
    <property type="entry name" value="Tyrosine-protein kinase etk"/>
    <property type="match status" value="1"/>
</dbReference>
<evidence type="ECO:0000256" key="3">
    <source>
        <dbReference type="ARBA" id="ARBA00008883"/>
    </source>
</evidence>
<evidence type="ECO:0000256" key="10">
    <source>
        <dbReference type="ARBA" id="ARBA00022777"/>
    </source>
</evidence>
<keyword evidence="21" id="KW-1185">Reference proteome</keyword>
<dbReference type="Pfam" id="PF02706">
    <property type="entry name" value="Wzz"/>
    <property type="match status" value="1"/>
</dbReference>
<keyword evidence="14" id="KW-0829">Tyrosine-protein kinase</keyword>
<evidence type="ECO:0000256" key="7">
    <source>
        <dbReference type="ARBA" id="ARBA00022679"/>
    </source>
</evidence>
<dbReference type="PANTHER" id="PTHR32309">
    <property type="entry name" value="TYROSINE-PROTEIN KINASE"/>
    <property type="match status" value="1"/>
</dbReference>
<evidence type="ECO:0000256" key="15">
    <source>
        <dbReference type="ARBA" id="ARBA00051245"/>
    </source>
</evidence>
<dbReference type="PATRIC" id="fig|1203610.3.peg.4795"/>
<evidence type="ECO:0000256" key="8">
    <source>
        <dbReference type="ARBA" id="ARBA00022692"/>
    </source>
</evidence>
<keyword evidence="10" id="KW-0418">Kinase</keyword>
<protein>
    <recommendedName>
        <fullName evidence="4">non-specific protein-tyrosine kinase</fullName>
        <ecNumber evidence="4">2.7.10.2</ecNumber>
    </recommendedName>
</protein>
<dbReference type="GO" id="GO:0005886">
    <property type="term" value="C:plasma membrane"/>
    <property type="evidence" value="ECO:0007669"/>
    <property type="project" value="UniProtKB-SubCell"/>
</dbReference>
<dbReference type="InterPro" id="IPR025669">
    <property type="entry name" value="AAA_dom"/>
</dbReference>
<dbReference type="InterPro" id="IPR003856">
    <property type="entry name" value="LPS_length_determ_N"/>
</dbReference>
<dbReference type="AlphaFoldDB" id="A0A0F5ITS7"/>
<dbReference type="GO" id="GO:0042802">
    <property type="term" value="F:identical protein binding"/>
    <property type="evidence" value="ECO:0007669"/>
    <property type="project" value="UniProtKB-ARBA"/>
</dbReference>
<dbReference type="Pfam" id="PF13614">
    <property type="entry name" value="AAA_31"/>
    <property type="match status" value="1"/>
</dbReference>
<dbReference type="InterPro" id="IPR005702">
    <property type="entry name" value="Wzc-like_C"/>
</dbReference>
<evidence type="ECO:0000256" key="16">
    <source>
        <dbReference type="SAM" id="Phobius"/>
    </source>
</evidence>
<evidence type="ECO:0000313" key="20">
    <source>
        <dbReference type="EMBL" id="KKB48542.1"/>
    </source>
</evidence>
<keyword evidence="12 16" id="KW-1133">Transmembrane helix</keyword>
<evidence type="ECO:0000256" key="12">
    <source>
        <dbReference type="ARBA" id="ARBA00022989"/>
    </source>
</evidence>
<dbReference type="InterPro" id="IPR050445">
    <property type="entry name" value="Bact_polysacc_biosynth/exp"/>
</dbReference>
<evidence type="ECO:0000256" key="6">
    <source>
        <dbReference type="ARBA" id="ARBA00022519"/>
    </source>
</evidence>
<dbReference type="EMBL" id="AQHW01000026">
    <property type="protein sequence ID" value="KKB48542.1"/>
    <property type="molecule type" value="Genomic_DNA"/>
</dbReference>
<dbReference type="NCBIfam" id="TIGR01007">
    <property type="entry name" value="eps_fam"/>
    <property type="match status" value="1"/>
</dbReference>
<evidence type="ECO:0000259" key="19">
    <source>
        <dbReference type="Pfam" id="PF13807"/>
    </source>
</evidence>
<evidence type="ECO:0000256" key="4">
    <source>
        <dbReference type="ARBA" id="ARBA00011903"/>
    </source>
</evidence>
<dbReference type="STRING" id="1203610.HMPREF1536_04703"/>
<organism evidence="20 21">
    <name type="scientific">Parabacteroides gordonii MS-1 = DSM 23371</name>
    <dbReference type="NCBI Taxonomy" id="1203610"/>
    <lineage>
        <taxon>Bacteria</taxon>
        <taxon>Pseudomonadati</taxon>
        <taxon>Bacteroidota</taxon>
        <taxon>Bacteroidia</taxon>
        <taxon>Bacteroidales</taxon>
        <taxon>Tannerellaceae</taxon>
        <taxon>Parabacteroides</taxon>
    </lineage>
</organism>
<dbReference type="SUPFAM" id="SSF52540">
    <property type="entry name" value="P-loop containing nucleoside triphosphate hydrolases"/>
    <property type="match status" value="1"/>
</dbReference>
<evidence type="ECO:0000259" key="18">
    <source>
        <dbReference type="Pfam" id="PF13614"/>
    </source>
</evidence>
<evidence type="ECO:0000313" key="21">
    <source>
        <dbReference type="Proteomes" id="UP000033035"/>
    </source>
</evidence>
<dbReference type="GO" id="GO:0005524">
    <property type="term" value="F:ATP binding"/>
    <property type="evidence" value="ECO:0007669"/>
    <property type="project" value="UniProtKB-KW"/>
</dbReference>
<dbReference type="RefSeq" id="WP_044192853.1">
    <property type="nucleotide sequence ID" value="NZ_AUAE01000038.1"/>
</dbReference>
<dbReference type="CDD" id="cd05387">
    <property type="entry name" value="BY-kinase"/>
    <property type="match status" value="1"/>
</dbReference>
<keyword evidence="5" id="KW-1003">Cell membrane</keyword>
<accession>A0A0F5ITS7</accession>
<evidence type="ECO:0000256" key="5">
    <source>
        <dbReference type="ARBA" id="ARBA00022475"/>
    </source>
</evidence>
<dbReference type="Gene3D" id="3.40.50.300">
    <property type="entry name" value="P-loop containing nucleotide triphosphate hydrolases"/>
    <property type="match status" value="1"/>
</dbReference>
<evidence type="ECO:0000256" key="2">
    <source>
        <dbReference type="ARBA" id="ARBA00007316"/>
    </source>
</evidence>
<comment type="similarity">
    <text evidence="2">Belongs to the CpsD/CapB family.</text>
</comment>
<keyword evidence="9" id="KW-0547">Nucleotide-binding</keyword>
<evidence type="ECO:0000256" key="14">
    <source>
        <dbReference type="ARBA" id="ARBA00023137"/>
    </source>
</evidence>
<feature type="domain" description="Tyrosine-protein kinase G-rich" evidence="19">
    <location>
        <begin position="433"/>
        <end position="505"/>
    </location>
</feature>
<keyword evidence="6" id="KW-0997">Cell inner membrane</keyword>
<feature type="domain" description="Polysaccharide chain length determinant N-terminal" evidence="17">
    <location>
        <begin position="16"/>
        <end position="104"/>
    </location>
</feature>
<dbReference type="InterPro" id="IPR027417">
    <property type="entry name" value="P-loop_NTPase"/>
</dbReference>
<keyword evidence="11" id="KW-0067">ATP-binding</keyword>
<proteinExistence type="inferred from homology"/>
<keyword evidence="7" id="KW-0808">Transferase</keyword>
<keyword evidence="13 16" id="KW-0472">Membrane</keyword>
<gene>
    <name evidence="20" type="ORF">HMPREF1536_04703</name>
</gene>
<dbReference type="PANTHER" id="PTHR32309:SF13">
    <property type="entry name" value="FERRIC ENTEROBACTIN TRANSPORT PROTEIN FEPE"/>
    <property type="match status" value="1"/>
</dbReference>
<evidence type="ECO:0000256" key="9">
    <source>
        <dbReference type="ARBA" id="ARBA00022741"/>
    </source>
</evidence>
<comment type="similarity">
    <text evidence="3">Belongs to the etk/wzc family.</text>
</comment>
<dbReference type="GO" id="GO:0004715">
    <property type="term" value="F:non-membrane spanning protein tyrosine kinase activity"/>
    <property type="evidence" value="ECO:0007669"/>
    <property type="project" value="UniProtKB-EC"/>
</dbReference>
<dbReference type="Proteomes" id="UP000033035">
    <property type="component" value="Unassembled WGS sequence"/>
</dbReference>
<feature type="transmembrane region" description="Helical" evidence="16">
    <location>
        <begin position="30"/>
        <end position="48"/>
    </location>
</feature>
<feature type="transmembrane region" description="Helical" evidence="16">
    <location>
        <begin position="488"/>
        <end position="508"/>
    </location>
</feature>
<evidence type="ECO:0000256" key="13">
    <source>
        <dbReference type="ARBA" id="ARBA00023136"/>
    </source>
</evidence>
<name>A0A0F5ITS7_9BACT</name>
<evidence type="ECO:0000256" key="1">
    <source>
        <dbReference type="ARBA" id="ARBA00004429"/>
    </source>
</evidence>
<evidence type="ECO:0000256" key="11">
    <source>
        <dbReference type="ARBA" id="ARBA00022840"/>
    </source>
</evidence>
<comment type="caution">
    <text evidence="20">The sequence shown here is derived from an EMBL/GenBank/DDBJ whole genome shotgun (WGS) entry which is preliminary data.</text>
</comment>
<comment type="catalytic activity">
    <reaction evidence="15">
        <text>L-tyrosyl-[protein] + ATP = O-phospho-L-tyrosyl-[protein] + ADP + H(+)</text>
        <dbReference type="Rhea" id="RHEA:10596"/>
        <dbReference type="Rhea" id="RHEA-COMP:10136"/>
        <dbReference type="Rhea" id="RHEA-COMP:20101"/>
        <dbReference type="ChEBI" id="CHEBI:15378"/>
        <dbReference type="ChEBI" id="CHEBI:30616"/>
        <dbReference type="ChEBI" id="CHEBI:46858"/>
        <dbReference type="ChEBI" id="CHEBI:61978"/>
        <dbReference type="ChEBI" id="CHEBI:456216"/>
        <dbReference type="EC" id="2.7.10.2"/>
    </reaction>
</comment>
<comment type="subcellular location">
    <subcellularLocation>
        <location evidence="1">Cell inner membrane</location>
        <topology evidence="1">Multi-pass membrane protein</topology>
    </subcellularLocation>
</comment>
<feature type="domain" description="AAA" evidence="18">
    <location>
        <begin position="576"/>
        <end position="696"/>
    </location>
</feature>
<sequence length="778" mass="88183">MKEQIPYTEKLNLNGEFNIRTIIDVLFSKWYWFVISVLLCLIVAYVYLQTVPTVYKRQAIVMLKKQSNTEEAFIEKQLFNQNYDVNNEMQVFKSRSLMMEVVRRLSLDREYSLKQGLRKKILYNDSPVQVEFPDSTLSLPVTFTVIPISSTTYQVTDFPDDEDRITEEHFGQEVQTSVGKIVVNLSPLLGEVYFGIPIQISCITEEAAIASCLSRLEVELAEREATLMALKYQDTNPERADAILNTLIDVYNDEAIRDKNLIIQNTGVFIDERLAIINDELGGVDSDIENFKKRNQLVDLTSEAGLFVSDRSRYEQEEIELGGQKELVRLIREYLRDPIKEWQLLPVNSGIMDTGVEELIAEYNAILLVRNKLKEKGNRSPVVKEKEADLKALRVTILKVLDNLQHAMSRKLSDVRSRLAKVDGWIATVPTQEKYVLTVERQQKIKEELYLYLLNKREENALSIATTNSNVRVIDWAYGIGVAGTNKIVVLLGAFLIGLIIPGLVFYLQPMLDVTVRGRKDITDNLTIPFLGEIPYRHRKKQGVDTAKHGHDGTSEAFRIVRTNIDFMLDKDKGAQVIMLTSSNPGAGKSFISLNLAISLSQTGKRVILLEMDIRKGSKREPGESILPGITNYLAGRVNEFKQLIRPYKNNSDFDVITSGPIPPNPSELLLTSRLDQLVAGLREQYDYILVDTVPYGLVADAQIISRIADLCIYVIREGVMDRRQLPEIENLYTSEKLPGMSVLLNGVCNKHAGYGYGYGYYGYGYYGYGYASDSNSK</sequence>
<reference evidence="20 21" key="1">
    <citation type="submission" date="2013-04" db="EMBL/GenBank/DDBJ databases">
        <title>The Genome Sequence of Parabacteroides gordonii DSM 23371.</title>
        <authorList>
            <consortium name="The Broad Institute Genomics Platform"/>
            <person name="Earl A."/>
            <person name="Ward D."/>
            <person name="Feldgarden M."/>
            <person name="Gevers D."/>
            <person name="Martens E."/>
            <person name="Sakamoto M."/>
            <person name="Benno Y."/>
            <person name="Suzuki N."/>
            <person name="Matsunaga N."/>
            <person name="Koshihara K."/>
            <person name="Seki M."/>
            <person name="Komiya H."/>
            <person name="Walker B."/>
            <person name="Young S."/>
            <person name="Zeng Q."/>
            <person name="Gargeya S."/>
            <person name="Fitzgerald M."/>
            <person name="Haas B."/>
            <person name="Abouelleil A."/>
            <person name="Allen A.W."/>
            <person name="Alvarado L."/>
            <person name="Arachchi H.M."/>
            <person name="Berlin A.M."/>
            <person name="Chapman S.B."/>
            <person name="Gainer-Dewar J."/>
            <person name="Goldberg J."/>
            <person name="Griggs A."/>
            <person name="Gujja S."/>
            <person name="Hansen M."/>
            <person name="Howarth C."/>
            <person name="Imamovic A."/>
            <person name="Ireland A."/>
            <person name="Larimer J."/>
            <person name="McCowan C."/>
            <person name="Murphy C."/>
            <person name="Pearson M."/>
            <person name="Poon T.W."/>
            <person name="Priest M."/>
            <person name="Roberts A."/>
            <person name="Saif S."/>
            <person name="Shea T."/>
            <person name="Sisk P."/>
            <person name="Sykes S."/>
            <person name="Wortman J."/>
            <person name="Nusbaum C."/>
            <person name="Birren B."/>
        </authorList>
    </citation>
    <scope>NUCLEOTIDE SEQUENCE [LARGE SCALE GENOMIC DNA]</scope>
    <source>
        <strain evidence="20 21">MS-1</strain>
    </source>
</reference>
<dbReference type="InterPro" id="IPR032807">
    <property type="entry name" value="GNVR"/>
</dbReference>